<keyword evidence="1" id="KW-0472">Membrane</keyword>
<evidence type="ECO:0000259" key="2">
    <source>
        <dbReference type="Pfam" id="PF14402"/>
    </source>
</evidence>
<gene>
    <name evidence="3" type="ORF">A3D26_04345</name>
</gene>
<keyword evidence="1" id="KW-0812">Transmembrane</keyword>
<dbReference type="STRING" id="1797516.A3D26_04345"/>
<evidence type="ECO:0000313" key="4">
    <source>
        <dbReference type="Proteomes" id="UP000178319"/>
    </source>
</evidence>
<reference evidence="3 4" key="1">
    <citation type="journal article" date="2016" name="Nat. Commun.">
        <title>Thousands of microbial genomes shed light on interconnected biogeochemical processes in an aquifer system.</title>
        <authorList>
            <person name="Anantharaman K."/>
            <person name="Brown C.T."/>
            <person name="Hug L.A."/>
            <person name="Sharon I."/>
            <person name="Castelle C.J."/>
            <person name="Probst A.J."/>
            <person name="Thomas B.C."/>
            <person name="Singh A."/>
            <person name="Wilkins M.J."/>
            <person name="Karaoz U."/>
            <person name="Brodie E.L."/>
            <person name="Williams K.H."/>
            <person name="Hubbard S.S."/>
            <person name="Banfield J.F."/>
        </authorList>
    </citation>
    <scope>NUCLEOTIDE SEQUENCE [LARGE SCALE GENOMIC DNA]</scope>
</reference>
<protein>
    <recommendedName>
        <fullName evidence="2">7 transmembrane helices usually fused to an inactive transglutaminase domain-containing protein</fullName>
    </recommendedName>
</protein>
<name>A0A1G1V524_9BACT</name>
<proteinExistence type="predicted"/>
<dbReference type="EMBL" id="MHBZ01000034">
    <property type="protein sequence ID" value="OGY10453.1"/>
    <property type="molecule type" value="Genomic_DNA"/>
</dbReference>
<feature type="transmembrane region" description="Helical" evidence="1">
    <location>
        <begin position="83"/>
        <end position="106"/>
    </location>
</feature>
<feature type="transmembrane region" description="Helical" evidence="1">
    <location>
        <begin position="138"/>
        <end position="156"/>
    </location>
</feature>
<feature type="transmembrane region" description="Helical" evidence="1">
    <location>
        <begin position="258"/>
        <end position="279"/>
    </location>
</feature>
<evidence type="ECO:0000256" key="1">
    <source>
        <dbReference type="SAM" id="Phobius"/>
    </source>
</evidence>
<dbReference type="AlphaFoldDB" id="A0A1G1V524"/>
<feature type="transmembrane region" description="Helical" evidence="1">
    <location>
        <begin position="168"/>
        <end position="187"/>
    </location>
</feature>
<accession>A0A1G1V524</accession>
<feature type="domain" description="7 transmembrane helices usually fused to an inactive transglutaminase" evidence="2">
    <location>
        <begin position="95"/>
        <end position="287"/>
    </location>
</feature>
<comment type="caution">
    <text evidence="3">The sequence shown here is derived from an EMBL/GenBank/DDBJ whole genome shotgun (WGS) entry which is preliminary data.</text>
</comment>
<dbReference type="Pfam" id="PF14402">
    <property type="entry name" value="7TM_transglut"/>
    <property type="match status" value="1"/>
</dbReference>
<feature type="transmembrane region" description="Helical" evidence="1">
    <location>
        <begin position="222"/>
        <end position="246"/>
    </location>
</feature>
<dbReference type="Proteomes" id="UP000178319">
    <property type="component" value="Unassembled WGS sequence"/>
</dbReference>
<keyword evidence="1" id="KW-1133">Transmembrane helix</keyword>
<sequence>MRSIFLGTLGAVLAISLIGFSARAFALSSNPITKQVATESAVAAFRNTLRSPGDNSEKLYSVLKGQNPGILLANPVKHAIRNAVSSGISIETIVLLLLLPVVALFISAVRHLVGLRGFGIFFPAALSVVLLATGLIAGIGLFLVIVLVSTLFRLFLRRLRLKLSYLPRMALILWAVSLSVLGLLFAAPYITQVNLKDVSIFPVLILVLLSEEFTRVQLGKNIEVAISLTSETLMLAILSFAILSYPAMQELTLLNPEYVLIGVLILSWFMGRYTGLRLLEIWRFRKLLKN</sequence>
<organism evidence="3 4">
    <name type="scientific">Candidatus Blackburnbacteria bacterium RIFCSPHIGHO2_02_FULL_44_20</name>
    <dbReference type="NCBI Taxonomy" id="1797516"/>
    <lineage>
        <taxon>Bacteria</taxon>
        <taxon>Candidatus Blackburniibacteriota</taxon>
    </lineage>
</organism>
<evidence type="ECO:0000313" key="3">
    <source>
        <dbReference type="EMBL" id="OGY10453.1"/>
    </source>
</evidence>
<dbReference type="InterPro" id="IPR025840">
    <property type="entry name" value="7TM_transglut"/>
</dbReference>